<dbReference type="RefSeq" id="WP_167503116.1">
    <property type="nucleotide sequence ID" value="NZ_JAALLH010000001.1"/>
</dbReference>
<dbReference type="AlphaFoldDB" id="A0A7X5X7D9"/>
<sequence>MGQSGAIVAKTVDEWKQQIEEVTAEIIIRNDGRDPSSVKAPQDVAPDAFQRMIEVLCALAENGLTPLPELELRHLAGIARR</sequence>
<organism evidence="1 2">
    <name type="scientific">Streptomyces malaysiensis</name>
    <dbReference type="NCBI Taxonomy" id="92644"/>
    <lineage>
        <taxon>Bacteria</taxon>
        <taxon>Bacillati</taxon>
        <taxon>Actinomycetota</taxon>
        <taxon>Actinomycetes</taxon>
        <taxon>Kitasatosporales</taxon>
        <taxon>Streptomycetaceae</taxon>
        <taxon>Streptomyces</taxon>
        <taxon>Streptomyces violaceusniger group</taxon>
    </lineage>
</organism>
<accession>A0A7X5X7D9</accession>
<reference evidence="1 2" key="1">
    <citation type="submission" date="2020-02" db="EMBL/GenBank/DDBJ databases">
        <title>Streptomyces malaysiensis DSM14702 (JHCC583434, PFL_A843) Genome sequencing and assembly.</title>
        <authorList>
            <person name="Samborskyy M."/>
        </authorList>
    </citation>
    <scope>NUCLEOTIDE SEQUENCE [LARGE SCALE GENOMIC DNA]</scope>
    <source>
        <strain evidence="1 2">DSM 14702</strain>
    </source>
</reference>
<protein>
    <submittedName>
        <fullName evidence="1">CzcA family heavy metal efflux protein</fullName>
    </submittedName>
</protein>
<gene>
    <name evidence="1" type="ORF">SMALB_6076</name>
</gene>
<name>A0A7X5X7D9_STRMQ</name>
<dbReference type="Proteomes" id="UP000536624">
    <property type="component" value="Unassembled WGS sequence"/>
</dbReference>
<evidence type="ECO:0000313" key="1">
    <source>
        <dbReference type="EMBL" id="NIY67999.1"/>
    </source>
</evidence>
<proteinExistence type="predicted"/>
<comment type="caution">
    <text evidence="1">The sequence shown here is derived from an EMBL/GenBank/DDBJ whole genome shotgun (WGS) entry which is preliminary data.</text>
</comment>
<dbReference type="EMBL" id="JAALLH010000001">
    <property type="protein sequence ID" value="NIY67999.1"/>
    <property type="molecule type" value="Genomic_DNA"/>
</dbReference>
<evidence type="ECO:0000313" key="2">
    <source>
        <dbReference type="Proteomes" id="UP000536624"/>
    </source>
</evidence>